<comment type="caution">
    <text evidence="1">The sequence shown here is derived from an EMBL/GenBank/DDBJ whole genome shotgun (WGS) entry which is preliminary data.</text>
</comment>
<reference evidence="1 2" key="1">
    <citation type="journal article" date="2019" name="Environ. Microbiol.">
        <title>At the nexus of three kingdoms: the genome of the mycorrhizal fungus Gigaspora margarita provides insights into plant, endobacterial and fungal interactions.</title>
        <authorList>
            <person name="Venice F."/>
            <person name="Ghignone S."/>
            <person name="Salvioli di Fossalunga A."/>
            <person name="Amselem J."/>
            <person name="Novero M."/>
            <person name="Xianan X."/>
            <person name="Sedzielewska Toro K."/>
            <person name="Morin E."/>
            <person name="Lipzen A."/>
            <person name="Grigoriev I.V."/>
            <person name="Henrissat B."/>
            <person name="Martin F.M."/>
            <person name="Bonfante P."/>
        </authorList>
    </citation>
    <scope>NUCLEOTIDE SEQUENCE [LARGE SCALE GENOMIC DNA]</scope>
    <source>
        <strain evidence="1 2">BEG34</strain>
    </source>
</reference>
<evidence type="ECO:0000313" key="2">
    <source>
        <dbReference type="Proteomes" id="UP000439903"/>
    </source>
</evidence>
<organism evidence="1 2">
    <name type="scientific">Gigaspora margarita</name>
    <dbReference type="NCBI Taxonomy" id="4874"/>
    <lineage>
        <taxon>Eukaryota</taxon>
        <taxon>Fungi</taxon>
        <taxon>Fungi incertae sedis</taxon>
        <taxon>Mucoromycota</taxon>
        <taxon>Glomeromycotina</taxon>
        <taxon>Glomeromycetes</taxon>
        <taxon>Diversisporales</taxon>
        <taxon>Gigasporaceae</taxon>
        <taxon>Gigaspora</taxon>
    </lineage>
</organism>
<sequence>MDSSQIIHTAPLQDIQHIVEQDIPDATKKILEEMSTPLNKHIKTTIETITSSSSLAPTSQEILPKCGNLDLPITSFMQINIANMENPMIILTNRLGSTDPNDLLMDTTQLSYWNALTNPDLFLNNNP</sequence>
<protein>
    <submittedName>
        <fullName evidence="1">Uncharacterized protein</fullName>
    </submittedName>
</protein>
<dbReference type="Proteomes" id="UP000439903">
    <property type="component" value="Unassembled WGS sequence"/>
</dbReference>
<accession>A0A8H4APL3</accession>
<evidence type="ECO:0000313" key="1">
    <source>
        <dbReference type="EMBL" id="KAF0520324.1"/>
    </source>
</evidence>
<gene>
    <name evidence="1" type="ORF">F8M41_016377</name>
</gene>
<name>A0A8H4APL3_GIGMA</name>
<proteinExistence type="predicted"/>
<keyword evidence="2" id="KW-1185">Reference proteome</keyword>
<dbReference type="EMBL" id="WTPW01000354">
    <property type="protein sequence ID" value="KAF0520324.1"/>
    <property type="molecule type" value="Genomic_DNA"/>
</dbReference>
<dbReference type="AlphaFoldDB" id="A0A8H4APL3"/>